<dbReference type="InterPro" id="IPR002711">
    <property type="entry name" value="HNH"/>
</dbReference>
<protein>
    <recommendedName>
        <fullName evidence="1">HNH nuclease domain-containing protein</fullName>
    </recommendedName>
</protein>
<dbReference type="Pfam" id="PF01844">
    <property type="entry name" value="HNH"/>
    <property type="match status" value="1"/>
</dbReference>
<comment type="caution">
    <text evidence="2">The sequence shown here is derived from an EMBL/GenBank/DDBJ whole genome shotgun (WGS) entry which is preliminary data.</text>
</comment>
<dbReference type="GO" id="GO:0003676">
    <property type="term" value="F:nucleic acid binding"/>
    <property type="evidence" value="ECO:0007669"/>
    <property type="project" value="InterPro"/>
</dbReference>
<dbReference type="Gene3D" id="1.10.30.50">
    <property type="match status" value="1"/>
</dbReference>
<evidence type="ECO:0000259" key="1">
    <source>
        <dbReference type="SMART" id="SM00507"/>
    </source>
</evidence>
<evidence type="ECO:0000313" key="2">
    <source>
        <dbReference type="EMBL" id="NOE20827.1"/>
    </source>
</evidence>
<dbReference type="GO" id="GO:0008270">
    <property type="term" value="F:zinc ion binding"/>
    <property type="evidence" value="ECO:0007669"/>
    <property type="project" value="InterPro"/>
</dbReference>
<dbReference type="AlphaFoldDB" id="A0AA90Z5U6"/>
<proteinExistence type="predicted"/>
<feature type="domain" description="HNH nuclease" evidence="1">
    <location>
        <begin position="141"/>
        <end position="199"/>
    </location>
</feature>
<evidence type="ECO:0000313" key="3">
    <source>
        <dbReference type="Proteomes" id="UP000597886"/>
    </source>
</evidence>
<accession>A0AA90Z5U6</accession>
<dbReference type="SMART" id="SM00507">
    <property type="entry name" value="HNHc"/>
    <property type="match status" value="1"/>
</dbReference>
<dbReference type="EMBL" id="WVRA01000014">
    <property type="protein sequence ID" value="NOE20827.1"/>
    <property type="molecule type" value="Genomic_DNA"/>
</dbReference>
<reference evidence="2" key="1">
    <citation type="submission" date="2019-12" db="EMBL/GenBank/DDBJ databases">
        <title>Ruegeria JWLKs population differentiation of coral mucus and skeleton niches.</title>
        <authorList>
            <person name="Luo D."/>
        </authorList>
    </citation>
    <scope>NUCLEOTIDE SEQUENCE</scope>
    <source>
        <strain evidence="2">HKCCD6181</strain>
    </source>
</reference>
<organism evidence="2 3">
    <name type="scientific">Ruegeria atlantica</name>
    <dbReference type="NCBI Taxonomy" id="81569"/>
    <lineage>
        <taxon>Bacteria</taxon>
        <taxon>Pseudomonadati</taxon>
        <taxon>Pseudomonadota</taxon>
        <taxon>Alphaproteobacteria</taxon>
        <taxon>Rhodobacterales</taxon>
        <taxon>Roseobacteraceae</taxon>
        <taxon>Ruegeria</taxon>
    </lineage>
</organism>
<dbReference type="InterPro" id="IPR003615">
    <property type="entry name" value="HNH_nuc"/>
</dbReference>
<dbReference type="GO" id="GO:0004519">
    <property type="term" value="F:endonuclease activity"/>
    <property type="evidence" value="ECO:0007669"/>
    <property type="project" value="InterPro"/>
</dbReference>
<gene>
    <name evidence="2" type="ORF">GS634_22075</name>
</gene>
<name>A0AA90Z5U6_9RHOB</name>
<sequence length="212" mass="24336">MNPGSALNFIGNYKQMRNGKMYQRTLSREATEIFFRNFHADCGNVGLQNAIQASRLHVDYYESLGKGRKQAIRELCDGWETLVGKNHRDILTDVLHEFEEEVSKSLQDSSSTRKNRLAGYDGNVTEKVVIQKVFVRNHDVVAEALIRSNGICEFCKRPAPFDRKKDGRPYLEVHHRIPLAEGGKDKLENTLALCPNCHREAHFGEESQKYRR</sequence>
<dbReference type="Proteomes" id="UP000597886">
    <property type="component" value="Unassembled WGS sequence"/>
</dbReference>
<dbReference type="CDD" id="cd00085">
    <property type="entry name" value="HNHc"/>
    <property type="match status" value="1"/>
</dbReference>